<organism evidence="2 3">
    <name type="scientific">Streptomyces pakalii</name>
    <dbReference type="NCBI Taxonomy" id="3036494"/>
    <lineage>
        <taxon>Bacteria</taxon>
        <taxon>Bacillati</taxon>
        <taxon>Actinomycetota</taxon>
        <taxon>Actinomycetes</taxon>
        <taxon>Kitasatosporales</taxon>
        <taxon>Streptomycetaceae</taxon>
        <taxon>Streptomyces</taxon>
    </lineage>
</organism>
<dbReference type="RefSeq" id="WP_283901442.1">
    <property type="nucleotide sequence ID" value="NZ_JARWAF010000024.1"/>
</dbReference>
<evidence type="ECO:0000259" key="1">
    <source>
        <dbReference type="SMART" id="SM00860"/>
    </source>
</evidence>
<accession>A0ABT7DHZ6</accession>
<evidence type="ECO:0000313" key="2">
    <source>
        <dbReference type="EMBL" id="MDJ1645427.1"/>
    </source>
</evidence>
<sequence>MTIDGEMFEDCPALAVGYVREPDRVEIRYVNVLASSSPSVQDREDEAREEYRAVAAAGVVREVTDAWHRITRWLQHHAPASYAALRPGASPAALAALEDVLGLRIPVELRVLWLLTAGDDCGDGWGSLPGNRALMNPDAVAATYRLKMEDQANQDVLNAERSADESVTVWKKTWIPVVALGSADSTGGLYLDVATGRTGQWSRYNDAPDGEPDTLATYLEEAADMLENPALATRDKPGLIGGALVWLSSIDPAQEGRWRPWTG</sequence>
<name>A0ABT7DHZ6_9ACTN</name>
<dbReference type="EMBL" id="JARWAF010000024">
    <property type="protein sequence ID" value="MDJ1645427.1"/>
    <property type="molecule type" value="Genomic_DNA"/>
</dbReference>
<protein>
    <recommendedName>
        <fullName evidence="1">Knr4/Smi1-like domain-containing protein</fullName>
    </recommendedName>
</protein>
<feature type="domain" description="Knr4/Smi1-like" evidence="1">
    <location>
        <begin position="88"/>
        <end position="221"/>
    </location>
</feature>
<dbReference type="Pfam" id="PF09346">
    <property type="entry name" value="SMI1_KNR4"/>
    <property type="match status" value="1"/>
</dbReference>
<reference evidence="2 3" key="1">
    <citation type="submission" date="2023-04" db="EMBL/GenBank/DDBJ databases">
        <title>A novel species of the genus Streptomyces: Streptomyces pakalii sp. nov. isolated from a Mexican soil jungle.</title>
        <authorList>
            <person name="Chavez-Hernandez M.A."/>
            <person name="Ortiz-Alvarez J."/>
            <person name="Villa-Tanaca L."/>
            <person name="Hernandez-Rodriguez C."/>
        </authorList>
    </citation>
    <scope>NUCLEOTIDE SEQUENCE [LARGE SCALE GENOMIC DNA]</scope>
    <source>
        <strain evidence="2 3">ENCB-J15</strain>
    </source>
</reference>
<keyword evidence="3" id="KW-1185">Reference proteome</keyword>
<dbReference type="InterPro" id="IPR018958">
    <property type="entry name" value="Knr4/Smi1-like_dom"/>
</dbReference>
<dbReference type="Proteomes" id="UP001237194">
    <property type="component" value="Unassembled WGS sequence"/>
</dbReference>
<comment type="caution">
    <text evidence="2">The sequence shown here is derived from an EMBL/GenBank/DDBJ whole genome shotgun (WGS) entry which is preliminary data.</text>
</comment>
<dbReference type="SMART" id="SM00860">
    <property type="entry name" value="SMI1_KNR4"/>
    <property type="match status" value="1"/>
</dbReference>
<proteinExistence type="predicted"/>
<gene>
    <name evidence="2" type="ORF">P5W92_34225</name>
</gene>
<evidence type="ECO:0000313" key="3">
    <source>
        <dbReference type="Proteomes" id="UP001237194"/>
    </source>
</evidence>